<sequence length="300" mass="31758">MQVRQHAAVRSQLLGARRLRVAHNHPDRLSPQGLAGGRQKRHRQESSSAGLGTARPVPGRHPAHPLGLSQPLQLALLRGAHLLREPPPLAKKLLLRERHLGLALALPVALHPHGEPLLARGVVFLGRGTQLHAAVHGAVLGTARKRHGQRAAEGARGKRFSPAVKRALLAPRCEEEEKGLGSRQGVSRGHAGALVRGATSVGGHGCRPASPRRDGGPRVQGPFAAQTVEVAPRSWAGLMDGDVCAGSQISFDVSFDRTTGFGNRRLHRGEAGSIRATATATAFLFRSALAPTADVDNQGF</sequence>
<dbReference type="RefSeq" id="XP_040675780.1">
    <property type="nucleotide sequence ID" value="XM_040826267.1"/>
</dbReference>
<organism evidence="2 3">
    <name type="scientific">Metarhizium album (strain ARSEF 1941)</name>
    <dbReference type="NCBI Taxonomy" id="1081103"/>
    <lineage>
        <taxon>Eukaryota</taxon>
        <taxon>Fungi</taxon>
        <taxon>Dikarya</taxon>
        <taxon>Ascomycota</taxon>
        <taxon>Pezizomycotina</taxon>
        <taxon>Sordariomycetes</taxon>
        <taxon>Hypocreomycetidae</taxon>
        <taxon>Hypocreales</taxon>
        <taxon>Clavicipitaceae</taxon>
        <taxon>Metarhizium</taxon>
    </lineage>
</organism>
<dbReference type="EMBL" id="AZHE01000031">
    <property type="protein sequence ID" value="KHN94714.1"/>
    <property type="molecule type" value="Genomic_DNA"/>
</dbReference>
<gene>
    <name evidence="2" type="ORF">MAM_07469</name>
</gene>
<dbReference type="AlphaFoldDB" id="A0A0B2WM31"/>
<comment type="caution">
    <text evidence="2">The sequence shown here is derived from an EMBL/GenBank/DDBJ whole genome shotgun (WGS) entry which is preliminary data.</text>
</comment>
<keyword evidence="3" id="KW-1185">Reference proteome</keyword>
<evidence type="ECO:0000313" key="3">
    <source>
        <dbReference type="Proteomes" id="UP000030816"/>
    </source>
</evidence>
<name>A0A0B2WM31_METAS</name>
<reference evidence="2 3" key="1">
    <citation type="journal article" date="2014" name="Proc. Natl. Acad. Sci. U.S.A.">
        <title>Trajectory and genomic determinants of fungal-pathogen speciation and host adaptation.</title>
        <authorList>
            <person name="Hu X."/>
            <person name="Xiao G."/>
            <person name="Zheng P."/>
            <person name="Shang Y."/>
            <person name="Su Y."/>
            <person name="Zhang X."/>
            <person name="Liu X."/>
            <person name="Zhan S."/>
            <person name="St Leger R.J."/>
            <person name="Wang C."/>
        </authorList>
    </citation>
    <scope>NUCLEOTIDE SEQUENCE [LARGE SCALE GENOMIC DNA]</scope>
    <source>
        <strain evidence="2 3">ARSEF 1941</strain>
    </source>
</reference>
<feature type="region of interest" description="Disordered" evidence="1">
    <location>
        <begin position="197"/>
        <end position="219"/>
    </location>
</feature>
<protein>
    <submittedName>
        <fullName evidence="2">Uncharacterized protein</fullName>
    </submittedName>
</protein>
<dbReference type="HOGENOM" id="CLU_927744_0_0_1"/>
<evidence type="ECO:0000313" key="2">
    <source>
        <dbReference type="EMBL" id="KHN94714.1"/>
    </source>
</evidence>
<dbReference type="GeneID" id="63741924"/>
<accession>A0A0B2WM31</accession>
<proteinExistence type="predicted"/>
<evidence type="ECO:0000256" key="1">
    <source>
        <dbReference type="SAM" id="MobiDB-lite"/>
    </source>
</evidence>
<feature type="region of interest" description="Disordered" evidence="1">
    <location>
        <begin position="14"/>
        <end position="66"/>
    </location>
</feature>
<dbReference type="Proteomes" id="UP000030816">
    <property type="component" value="Unassembled WGS sequence"/>
</dbReference>